<comment type="similarity">
    <text evidence="7">Belongs to the DyP-type peroxidase family.</text>
</comment>
<evidence type="ECO:0000256" key="1">
    <source>
        <dbReference type="ARBA" id="ARBA00001970"/>
    </source>
</evidence>
<dbReference type="Pfam" id="PF21105">
    <property type="entry name" value="DyP_N"/>
    <property type="match status" value="1"/>
</dbReference>
<dbReference type="GO" id="GO:0020037">
    <property type="term" value="F:heme binding"/>
    <property type="evidence" value="ECO:0007669"/>
    <property type="project" value="InterPro"/>
</dbReference>
<evidence type="ECO:0000256" key="8">
    <source>
        <dbReference type="SAM" id="MobiDB-lite"/>
    </source>
</evidence>
<evidence type="ECO:0000256" key="5">
    <source>
        <dbReference type="ARBA" id="ARBA00023002"/>
    </source>
</evidence>
<evidence type="ECO:0000313" key="10">
    <source>
        <dbReference type="EMBL" id="AZJ17936.1"/>
    </source>
</evidence>
<dbReference type="NCBIfam" id="TIGR01413">
    <property type="entry name" value="Dyp_perox_fam"/>
    <property type="match status" value="1"/>
</dbReference>
<dbReference type="InterPro" id="IPR011008">
    <property type="entry name" value="Dimeric_a/b-barrel"/>
</dbReference>
<keyword evidence="6" id="KW-0408">Iron</keyword>
<dbReference type="InterPro" id="IPR049509">
    <property type="entry name" value="DyP_N"/>
</dbReference>
<dbReference type="PANTHER" id="PTHR30521:SF4">
    <property type="entry name" value="DEFERROCHELATASE"/>
    <property type="match status" value="1"/>
</dbReference>
<keyword evidence="3" id="KW-0349">Heme</keyword>
<evidence type="ECO:0000256" key="6">
    <source>
        <dbReference type="ARBA" id="ARBA00023004"/>
    </source>
</evidence>
<keyword evidence="2 10" id="KW-0575">Peroxidase</keyword>
<protein>
    <submittedName>
        <fullName evidence="10">Dye-decolorizing peroxidase</fullName>
    </submittedName>
</protein>
<proteinExistence type="evidence at transcript level"/>
<evidence type="ECO:0000256" key="4">
    <source>
        <dbReference type="ARBA" id="ARBA00022723"/>
    </source>
</evidence>
<sequence>MACIVERKPLSFVDATPQTEALKNFLAATAAFVAVSQPAFAYHVKRARTTSLLGSFPGQGALPTVAQVQSTSSGNDSLPLENIQGDILVGMKKQKEQFVFFHINNATTFKKVLKTYAPANITSIQTLLSAPSAQPLAFVNLAFSQSGATALGVTDDLGDSFFSAGQFADASALGDDTSNWDSTFTGTDVHGVFLIGSDETSFVEQYQSDLEAKLGDAWTVSLTIASAARPGDEAGHEHFGYLDGISNPTITGFGTALPGQSVVDPGIILAGRTGDTVSRPSWALDGSFLVFRKLKQLVPEFNKWTLANAIQNASGNLTAQEGADLLGSRMFGRWKSGAPIDLSPDVDDASLGTDPQRNNNFNYTHAGSDITSDESRCPFSAHIRKTNPRDLESVIGHANHAIRAGTPYGPELTDDESSSGTTSTDRGLAFVEYQSNIGNGFRTQQEVWANAAAFPFGKTESIGLDPVIGQGDRTTYGLNAQNVTESYSVPSFVISNGGEYFFSPSITALVETFAA</sequence>
<evidence type="ECO:0000256" key="7">
    <source>
        <dbReference type="ARBA" id="ARBA00025737"/>
    </source>
</evidence>
<name>A0A3Q8R4L3_IRPLA</name>
<evidence type="ECO:0000256" key="3">
    <source>
        <dbReference type="ARBA" id="ARBA00022617"/>
    </source>
</evidence>
<feature type="domain" description="DyP dimeric alpha+beta barrel" evidence="9">
    <location>
        <begin position="82"/>
        <end position="230"/>
    </location>
</feature>
<dbReference type="AlphaFoldDB" id="A0A3Q8R4L3"/>
<organism evidence="10">
    <name type="scientific">Irpex lacteus</name>
    <name type="common">Milk-white toothed polypore</name>
    <name type="synonym">Polyporus tulipiferae</name>
    <dbReference type="NCBI Taxonomy" id="5319"/>
    <lineage>
        <taxon>Eukaryota</taxon>
        <taxon>Fungi</taxon>
        <taxon>Dikarya</taxon>
        <taxon>Basidiomycota</taxon>
        <taxon>Agaricomycotina</taxon>
        <taxon>Agaricomycetes</taxon>
        <taxon>Polyporales</taxon>
        <taxon>Irpicaceae</taxon>
        <taxon>Irpex</taxon>
    </lineage>
</organism>
<dbReference type="GO" id="GO:0046872">
    <property type="term" value="F:metal ion binding"/>
    <property type="evidence" value="ECO:0007669"/>
    <property type="project" value="UniProtKB-KW"/>
</dbReference>
<dbReference type="GO" id="GO:0004601">
    <property type="term" value="F:peroxidase activity"/>
    <property type="evidence" value="ECO:0007669"/>
    <property type="project" value="UniProtKB-KW"/>
</dbReference>
<keyword evidence="5" id="KW-0560">Oxidoreductase</keyword>
<dbReference type="SUPFAM" id="SSF54909">
    <property type="entry name" value="Dimeric alpha+beta barrel"/>
    <property type="match status" value="1"/>
</dbReference>
<comment type="cofactor">
    <cofactor evidence="1">
        <name>heme b</name>
        <dbReference type="ChEBI" id="CHEBI:60344"/>
    </cofactor>
</comment>
<dbReference type="InterPro" id="IPR006314">
    <property type="entry name" value="Dyp_peroxidase"/>
</dbReference>
<reference evidence="10" key="1">
    <citation type="submission" date="2018-03" db="EMBL/GenBank/DDBJ databases">
        <authorList>
            <person name="Rui S."/>
            <person name="Zihong D."/>
        </authorList>
    </citation>
    <scope>NUCLEOTIDE SEQUENCE</scope>
    <source>
        <strain evidence="10">F17</strain>
    </source>
</reference>
<dbReference type="EMBL" id="MH120198">
    <property type="protein sequence ID" value="AZJ17936.1"/>
    <property type="molecule type" value="mRNA"/>
</dbReference>
<evidence type="ECO:0000256" key="2">
    <source>
        <dbReference type="ARBA" id="ARBA00022559"/>
    </source>
</evidence>
<dbReference type="PANTHER" id="PTHR30521">
    <property type="entry name" value="DEFERROCHELATASE/PEROXIDASE"/>
    <property type="match status" value="1"/>
</dbReference>
<keyword evidence="4" id="KW-0479">Metal-binding</keyword>
<dbReference type="SMR" id="A0A3Q8R4L3"/>
<dbReference type="GO" id="GO:0005829">
    <property type="term" value="C:cytosol"/>
    <property type="evidence" value="ECO:0007669"/>
    <property type="project" value="TreeGrafter"/>
</dbReference>
<accession>A0A3Q8R4L3</accession>
<evidence type="ECO:0000259" key="9">
    <source>
        <dbReference type="Pfam" id="PF21105"/>
    </source>
</evidence>
<feature type="region of interest" description="Disordered" evidence="8">
    <location>
        <begin position="403"/>
        <end position="424"/>
    </location>
</feature>
<dbReference type="PROSITE" id="PS51404">
    <property type="entry name" value="DYP_PEROXIDASE"/>
    <property type="match status" value="1"/>
</dbReference>